<evidence type="ECO:0000256" key="4">
    <source>
        <dbReference type="ARBA" id="ARBA00023163"/>
    </source>
</evidence>
<dbReference type="RefSeq" id="WP_136008183.1">
    <property type="nucleotide sequence ID" value="NZ_SRYR01000016.1"/>
</dbReference>
<dbReference type="PANTHER" id="PTHR30419">
    <property type="entry name" value="HTH-TYPE TRANSCRIPTIONAL REGULATOR YBHD"/>
    <property type="match status" value="1"/>
</dbReference>
<comment type="similarity">
    <text evidence="1">Belongs to the LysR transcriptional regulatory family.</text>
</comment>
<dbReference type="OrthoDB" id="9785745at2"/>
<gene>
    <name evidence="6" type="ORF">E5347_15755</name>
</gene>
<name>A0A4S2DDU5_9CLOT</name>
<proteinExistence type="inferred from homology"/>
<evidence type="ECO:0000313" key="6">
    <source>
        <dbReference type="EMBL" id="TGY40118.1"/>
    </source>
</evidence>
<dbReference type="AlphaFoldDB" id="A0A4S2DDU5"/>
<dbReference type="InterPro" id="IPR036390">
    <property type="entry name" value="WH_DNA-bd_sf"/>
</dbReference>
<dbReference type="SUPFAM" id="SSF46785">
    <property type="entry name" value="Winged helix' DNA-binding domain"/>
    <property type="match status" value="1"/>
</dbReference>
<dbReference type="Gene3D" id="3.40.190.10">
    <property type="entry name" value="Periplasmic binding protein-like II"/>
    <property type="match status" value="2"/>
</dbReference>
<dbReference type="CDD" id="cd05466">
    <property type="entry name" value="PBP2_LTTR_substrate"/>
    <property type="match status" value="1"/>
</dbReference>
<feature type="domain" description="HTH lysR-type" evidence="5">
    <location>
        <begin position="6"/>
        <end position="63"/>
    </location>
</feature>
<keyword evidence="4" id="KW-0804">Transcription</keyword>
<evidence type="ECO:0000259" key="5">
    <source>
        <dbReference type="PROSITE" id="PS50931"/>
    </source>
</evidence>
<dbReference type="InterPro" id="IPR000847">
    <property type="entry name" value="LysR_HTH_N"/>
</dbReference>
<keyword evidence="3" id="KW-0238">DNA-binding</keyword>
<dbReference type="GO" id="GO:0003677">
    <property type="term" value="F:DNA binding"/>
    <property type="evidence" value="ECO:0007669"/>
    <property type="project" value="UniProtKB-KW"/>
</dbReference>
<dbReference type="InterPro" id="IPR050950">
    <property type="entry name" value="HTH-type_LysR_regulators"/>
</dbReference>
<accession>A0A4S2DDU5</accession>
<protein>
    <submittedName>
        <fullName evidence="6">LysR family transcriptional regulator</fullName>
    </submittedName>
</protein>
<keyword evidence="2" id="KW-0805">Transcription regulation</keyword>
<dbReference type="InterPro" id="IPR036388">
    <property type="entry name" value="WH-like_DNA-bd_sf"/>
</dbReference>
<dbReference type="EMBL" id="SRYR01000016">
    <property type="protein sequence ID" value="TGY40118.1"/>
    <property type="molecule type" value="Genomic_DNA"/>
</dbReference>
<dbReference type="Pfam" id="PF00126">
    <property type="entry name" value="HTH_1"/>
    <property type="match status" value="1"/>
</dbReference>
<organism evidence="6 7">
    <name type="scientific">Clostridium sartagoforme</name>
    <dbReference type="NCBI Taxonomy" id="84031"/>
    <lineage>
        <taxon>Bacteria</taxon>
        <taxon>Bacillati</taxon>
        <taxon>Bacillota</taxon>
        <taxon>Clostridia</taxon>
        <taxon>Eubacteriales</taxon>
        <taxon>Clostridiaceae</taxon>
        <taxon>Clostridium</taxon>
    </lineage>
</organism>
<dbReference type="Proteomes" id="UP000306888">
    <property type="component" value="Unassembled WGS sequence"/>
</dbReference>
<dbReference type="GO" id="GO:0003700">
    <property type="term" value="F:DNA-binding transcription factor activity"/>
    <property type="evidence" value="ECO:0007669"/>
    <property type="project" value="InterPro"/>
</dbReference>
<comment type="caution">
    <text evidence="6">The sequence shown here is derived from an EMBL/GenBank/DDBJ whole genome shotgun (WGS) entry which is preliminary data.</text>
</comment>
<evidence type="ECO:0000256" key="1">
    <source>
        <dbReference type="ARBA" id="ARBA00009437"/>
    </source>
</evidence>
<dbReference type="Gene3D" id="1.10.10.10">
    <property type="entry name" value="Winged helix-like DNA-binding domain superfamily/Winged helix DNA-binding domain"/>
    <property type="match status" value="1"/>
</dbReference>
<evidence type="ECO:0000256" key="2">
    <source>
        <dbReference type="ARBA" id="ARBA00023015"/>
    </source>
</evidence>
<dbReference type="PROSITE" id="PS50931">
    <property type="entry name" value="HTH_LYSR"/>
    <property type="match status" value="1"/>
</dbReference>
<evidence type="ECO:0000256" key="3">
    <source>
        <dbReference type="ARBA" id="ARBA00023125"/>
    </source>
</evidence>
<reference evidence="6 7" key="1">
    <citation type="submission" date="2019-04" db="EMBL/GenBank/DDBJ databases">
        <title>Microbes associate with the intestines of laboratory mice.</title>
        <authorList>
            <person name="Navarre W."/>
            <person name="Wong E."/>
            <person name="Huang K."/>
            <person name="Tropini C."/>
            <person name="Ng K."/>
            <person name="Yu B."/>
        </authorList>
    </citation>
    <scope>NUCLEOTIDE SEQUENCE [LARGE SCALE GENOMIC DNA]</scope>
    <source>
        <strain evidence="6 7">NM50_B9-20</strain>
    </source>
</reference>
<dbReference type="Pfam" id="PF03466">
    <property type="entry name" value="LysR_substrate"/>
    <property type="match status" value="1"/>
</dbReference>
<evidence type="ECO:0000313" key="7">
    <source>
        <dbReference type="Proteomes" id="UP000306888"/>
    </source>
</evidence>
<keyword evidence="7" id="KW-1185">Reference proteome</keyword>
<dbReference type="SUPFAM" id="SSF53850">
    <property type="entry name" value="Periplasmic binding protein-like II"/>
    <property type="match status" value="1"/>
</dbReference>
<sequence>MKGIYMKIEKIKAFIDLYNCGSYTKTAKMNYISQTSITQYINSLEKEFNIQLFDRSVTPVKPTTAGELFYKEAKLIYEQYLKMQEVMASFHNKQSIPLKIAYTSVVEAQMILPYIMTFKKKYPHINLIFKQVLMKDLANALHAGVYDIVITIDSEFDKEKDIETYSLYSGYYNAIVSSNHPLYDESEITNEQLYNYPLIMLDKNIIGKSYDKMIEKSQKDGYFPIIQKTAHDFDSEMIQIIVDDLIGFIPDNYKLNDFSLELRKIPIKNSTHTFQIELGYLKSNHNESISLLLDIIQK</sequence>
<dbReference type="GO" id="GO:0005829">
    <property type="term" value="C:cytosol"/>
    <property type="evidence" value="ECO:0007669"/>
    <property type="project" value="TreeGrafter"/>
</dbReference>
<dbReference type="InterPro" id="IPR005119">
    <property type="entry name" value="LysR_subst-bd"/>
</dbReference>
<dbReference type="PANTHER" id="PTHR30419:SF28">
    <property type="entry name" value="HTH-TYPE TRANSCRIPTIONAL REGULATOR BSDA"/>
    <property type="match status" value="1"/>
</dbReference>